<dbReference type="AlphaFoldDB" id="A0A1I6PIX5"/>
<dbReference type="PANTHER" id="PTHR12469:SF2">
    <property type="entry name" value="SUCCINATE DEHYDROGENASE ASSEMBLY FACTOR 2, MITOCHONDRIAL"/>
    <property type="match status" value="1"/>
</dbReference>
<gene>
    <name evidence="4" type="ORF">SAMN04488040_0183</name>
</gene>
<dbReference type="InterPro" id="IPR036714">
    <property type="entry name" value="SDH_sf"/>
</dbReference>
<name>A0A1I6PIX5_9RHOB</name>
<organism evidence="4 5">
    <name type="scientific">Sulfitobacter marinus</name>
    <dbReference type="NCBI Taxonomy" id="394264"/>
    <lineage>
        <taxon>Bacteria</taxon>
        <taxon>Pseudomonadati</taxon>
        <taxon>Pseudomonadota</taxon>
        <taxon>Alphaproteobacteria</taxon>
        <taxon>Rhodobacterales</taxon>
        <taxon>Roseobacteraceae</taxon>
        <taxon>Sulfitobacter</taxon>
    </lineage>
</organism>
<dbReference type="InterPro" id="IPR005631">
    <property type="entry name" value="SDH"/>
</dbReference>
<dbReference type="PANTHER" id="PTHR12469">
    <property type="entry name" value="PROTEIN EMI5 HOMOLOG, MITOCHONDRIAL"/>
    <property type="match status" value="1"/>
</dbReference>
<evidence type="ECO:0000256" key="3">
    <source>
        <dbReference type="ARBA" id="ARBA00023186"/>
    </source>
</evidence>
<keyword evidence="3" id="KW-0143">Chaperone</keyword>
<evidence type="ECO:0000313" key="4">
    <source>
        <dbReference type="EMBL" id="SFS40048.1"/>
    </source>
</evidence>
<evidence type="ECO:0000256" key="2">
    <source>
        <dbReference type="ARBA" id="ARBA00019418"/>
    </source>
</evidence>
<dbReference type="OrthoDB" id="9807264at2"/>
<evidence type="ECO:0000313" key="5">
    <source>
        <dbReference type="Proteomes" id="UP000199239"/>
    </source>
</evidence>
<accession>A0A1I6PIX5</accession>
<sequence>MAEPREHKVKRLHMRSMRRGIKEMDLILPSYASTRLENMDDTALALYDDMLAENDHDLYQWVTGQKQPPAEFAALIADIQTHIADNPL</sequence>
<protein>
    <recommendedName>
        <fullName evidence="2">FAD assembly factor SdhE</fullName>
    </recommendedName>
</protein>
<dbReference type="SUPFAM" id="SSF109910">
    <property type="entry name" value="YgfY-like"/>
    <property type="match status" value="1"/>
</dbReference>
<dbReference type="GO" id="GO:0006099">
    <property type="term" value="P:tricarboxylic acid cycle"/>
    <property type="evidence" value="ECO:0007669"/>
    <property type="project" value="TreeGrafter"/>
</dbReference>
<keyword evidence="5" id="KW-1185">Reference proteome</keyword>
<dbReference type="Proteomes" id="UP000199239">
    <property type="component" value="Unassembled WGS sequence"/>
</dbReference>
<evidence type="ECO:0000256" key="1">
    <source>
        <dbReference type="ARBA" id="ARBA00008571"/>
    </source>
</evidence>
<dbReference type="RefSeq" id="WP_093914485.1">
    <property type="nucleotide sequence ID" value="NZ_FPAJ01000001.1"/>
</dbReference>
<dbReference type="STRING" id="394264.SAMN04488040_0183"/>
<dbReference type="Gene3D" id="1.10.150.250">
    <property type="entry name" value="Flavinator of succinate dehydrogenase"/>
    <property type="match status" value="1"/>
</dbReference>
<reference evidence="5" key="1">
    <citation type="submission" date="2016-10" db="EMBL/GenBank/DDBJ databases">
        <authorList>
            <person name="Varghese N."/>
            <person name="Submissions S."/>
        </authorList>
    </citation>
    <scope>NUCLEOTIDE SEQUENCE [LARGE SCALE GENOMIC DNA]</scope>
    <source>
        <strain evidence="5">DSM 23422</strain>
    </source>
</reference>
<dbReference type="Pfam" id="PF03937">
    <property type="entry name" value="Sdh5"/>
    <property type="match status" value="1"/>
</dbReference>
<comment type="similarity">
    <text evidence="1">Belongs to the SdhE FAD assembly factor family.</text>
</comment>
<proteinExistence type="inferred from homology"/>
<dbReference type="EMBL" id="FPAJ01000001">
    <property type="protein sequence ID" value="SFS40048.1"/>
    <property type="molecule type" value="Genomic_DNA"/>
</dbReference>